<reference evidence="1" key="1">
    <citation type="submission" date="2015-05" db="EMBL/GenBank/DDBJ databases">
        <title>Permanent draft genome of Rhodopirellula islandicus K833.</title>
        <authorList>
            <person name="Kizina J."/>
            <person name="Richter M."/>
            <person name="Glockner F.O."/>
            <person name="Harder J."/>
        </authorList>
    </citation>
    <scope>NUCLEOTIDE SEQUENCE [LARGE SCALE GENOMIC DNA]</scope>
    <source>
        <strain evidence="1">K833</strain>
    </source>
</reference>
<protein>
    <submittedName>
        <fullName evidence="1">Uncharacterized protein</fullName>
    </submittedName>
</protein>
<keyword evidence="2" id="KW-1185">Reference proteome</keyword>
<accession>A0A0J1EGC2</accession>
<gene>
    <name evidence="1" type="ORF">RISK_003643</name>
</gene>
<comment type="caution">
    <text evidence="1">The sequence shown here is derived from an EMBL/GenBank/DDBJ whole genome shotgun (WGS) entry which is preliminary data.</text>
</comment>
<proteinExistence type="predicted"/>
<dbReference type="EMBL" id="LECT01000028">
    <property type="protein sequence ID" value="KLU04589.1"/>
    <property type="molecule type" value="Genomic_DNA"/>
</dbReference>
<dbReference type="Proteomes" id="UP000036367">
    <property type="component" value="Unassembled WGS sequence"/>
</dbReference>
<sequence length="37" mass="4243">MFPNDSFVPEPTLFGKTLMVRTSQRLVLASRERTLFG</sequence>
<evidence type="ECO:0000313" key="2">
    <source>
        <dbReference type="Proteomes" id="UP000036367"/>
    </source>
</evidence>
<evidence type="ECO:0000313" key="1">
    <source>
        <dbReference type="EMBL" id="KLU04589.1"/>
    </source>
</evidence>
<organism evidence="1 2">
    <name type="scientific">Rhodopirellula islandica</name>
    <dbReference type="NCBI Taxonomy" id="595434"/>
    <lineage>
        <taxon>Bacteria</taxon>
        <taxon>Pseudomonadati</taxon>
        <taxon>Planctomycetota</taxon>
        <taxon>Planctomycetia</taxon>
        <taxon>Pirellulales</taxon>
        <taxon>Pirellulaceae</taxon>
        <taxon>Rhodopirellula</taxon>
    </lineage>
</organism>
<name>A0A0J1EGC2_RHOIS</name>
<dbReference type="PATRIC" id="fig|595434.4.peg.3468"/>
<dbReference type="AlphaFoldDB" id="A0A0J1EGC2"/>